<accession>A0A231VF02</accession>
<dbReference type="PROSITE" id="PS00608">
    <property type="entry name" value="GLYCOSYL_HYDROL_F2_2"/>
    <property type="match status" value="1"/>
</dbReference>
<feature type="domain" description="Glycosyl hydrolases family 2 sugar binding" evidence="8">
    <location>
        <begin position="39"/>
        <end position="200"/>
    </location>
</feature>
<dbReference type="InterPro" id="IPR006103">
    <property type="entry name" value="Glyco_hydro_2_cat"/>
</dbReference>
<dbReference type="InterPro" id="IPR017853">
    <property type="entry name" value="GH"/>
</dbReference>
<dbReference type="GO" id="GO:0005975">
    <property type="term" value="P:carbohydrate metabolic process"/>
    <property type="evidence" value="ECO:0007669"/>
    <property type="project" value="InterPro"/>
</dbReference>
<dbReference type="SUPFAM" id="SSF51445">
    <property type="entry name" value="(Trans)glycosidases"/>
    <property type="match status" value="1"/>
</dbReference>
<dbReference type="PANTHER" id="PTHR10066:SF67">
    <property type="entry name" value="BETA-GLUCURONIDASE"/>
    <property type="match status" value="1"/>
</dbReference>
<dbReference type="Pfam" id="PF00703">
    <property type="entry name" value="Glyco_hydro_2"/>
    <property type="match status" value="1"/>
</dbReference>
<reference evidence="9 10" key="1">
    <citation type="submission" date="2017-06" db="EMBL/GenBank/DDBJ databases">
        <title>Isolation and characterization of a thermophilic and butanogenic Thermoanaerobacterium thermosaccharolyticum M5 capable of efficient degradation of hemicellulose.</title>
        <authorList>
            <person name="Xin F."/>
            <person name="Jiang Y."/>
        </authorList>
    </citation>
    <scope>NUCLEOTIDE SEQUENCE [LARGE SCALE GENOMIC DNA]</scope>
    <source>
        <strain evidence="9 10">M5</strain>
    </source>
</reference>
<dbReference type="GO" id="GO:0019391">
    <property type="term" value="P:glucuronoside catabolic process"/>
    <property type="evidence" value="ECO:0007669"/>
    <property type="project" value="TreeGrafter"/>
</dbReference>
<evidence type="ECO:0000256" key="4">
    <source>
        <dbReference type="ARBA" id="ARBA00022801"/>
    </source>
</evidence>
<proteinExistence type="inferred from homology"/>
<dbReference type="InterPro" id="IPR023232">
    <property type="entry name" value="Glyco_hydro_2_AS"/>
</dbReference>
<dbReference type="InterPro" id="IPR006104">
    <property type="entry name" value="Glyco_hydro_2_N"/>
</dbReference>
<dbReference type="GO" id="GO:0004566">
    <property type="term" value="F:beta-glucuronidase activity"/>
    <property type="evidence" value="ECO:0007669"/>
    <property type="project" value="UniProtKB-EC"/>
</dbReference>
<name>A0A231VF02_THETR</name>
<dbReference type="InterPro" id="IPR008979">
    <property type="entry name" value="Galactose-bd-like_sf"/>
</dbReference>
<dbReference type="PANTHER" id="PTHR10066">
    <property type="entry name" value="BETA-GLUCURONIDASE"/>
    <property type="match status" value="1"/>
</dbReference>
<evidence type="ECO:0000313" key="9">
    <source>
        <dbReference type="EMBL" id="OXT06728.1"/>
    </source>
</evidence>
<evidence type="ECO:0000256" key="2">
    <source>
        <dbReference type="ARBA" id="ARBA00012761"/>
    </source>
</evidence>
<evidence type="ECO:0000256" key="3">
    <source>
        <dbReference type="ARBA" id="ARBA00016205"/>
    </source>
</evidence>
<dbReference type="Pfam" id="PF02837">
    <property type="entry name" value="Glyco_hydro_2_N"/>
    <property type="match status" value="1"/>
</dbReference>
<dbReference type="Gene3D" id="2.60.40.10">
    <property type="entry name" value="Immunoglobulins"/>
    <property type="match status" value="1"/>
</dbReference>
<comment type="caution">
    <text evidence="9">The sequence shown here is derived from an EMBL/GenBank/DDBJ whole genome shotgun (WGS) entry which is preliminary data.</text>
</comment>
<evidence type="ECO:0000259" key="6">
    <source>
        <dbReference type="Pfam" id="PF00703"/>
    </source>
</evidence>
<dbReference type="GO" id="GO:0030246">
    <property type="term" value="F:carbohydrate binding"/>
    <property type="evidence" value="ECO:0007669"/>
    <property type="project" value="TreeGrafter"/>
</dbReference>
<evidence type="ECO:0000256" key="5">
    <source>
        <dbReference type="ARBA" id="ARBA00023295"/>
    </source>
</evidence>
<evidence type="ECO:0000259" key="8">
    <source>
        <dbReference type="Pfam" id="PF02837"/>
    </source>
</evidence>
<dbReference type="InterPro" id="IPR006101">
    <property type="entry name" value="Glyco_hydro_2"/>
</dbReference>
<evidence type="ECO:0000259" key="7">
    <source>
        <dbReference type="Pfam" id="PF02836"/>
    </source>
</evidence>
<dbReference type="AlphaFoldDB" id="A0A231VF02"/>
<dbReference type="EC" id="3.2.1.31" evidence="2"/>
<dbReference type="PRINTS" id="PR00132">
    <property type="entry name" value="GLHYDRLASE2"/>
</dbReference>
<dbReference type="InterPro" id="IPR006102">
    <property type="entry name" value="Ig-like_GH2"/>
</dbReference>
<dbReference type="RefSeq" id="WP_094045902.1">
    <property type="nucleotide sequence ID" value="NZ_CP117252.1"/>
</dbReference>
<dbReference type="Pfam" id="PF02836">
    <property type="entry name" value="Glyco_hydro_2_C"/>
    <property type="match status" value="1"/>
</dbReference>
<organism evidence="9 10">
    <name type="scientific">Thermoanaerobacterium thermosaccharolyticum</name>
    <name type="common">Clostridium thermosaccharolyticum</name>
    <dbReference type="NCBI Taxonomy" id="1517"/>
    <lineage>
        <taxon>Bacteria</taxon>
        <taxon>Bacillati</taxon>
        <taxon>Bacillota</taxon>
        <taxon>Clostridia</taxon>
        <taxon>Thermoanaerobacterales</taxon>
        <taxon>Thermoanaerobacteraceae</taxon>
        <taxon>Thermoanaerobacterium</taxon>
    </lineage>
</organism>
<dbReference type="InterPro" id="IPR013783">
    <property type="entry name" value="Ig-like_fold"/>
</dbReference>
<feature type="domain" description="Glycoside hydrolase family 2 catalytic" evidence="7">
    <location>
        <begin position="300"/>
        <end position="575"/>
    </location>
</feature>
<keyword evidence="5" id="KW-0326">Glycosidase</keyword>
<dbReference type="SUPFAM" id="SSF49303">
    <property type="entry name" value="beta-Galactosidase/glucuronidase domain"/>
    <property type="match status" value="1"/>
</dbReference>
<comment type="similarity">
    <text evidence="1">Belongs to the glycosyl hydrolase 2 family.</text>
</comment>
<evidence type="ECO:0000313" key="10">
    <source>
        <dbReference type="Proteomes" id="UP000215301"/>
    </source>
</evidence>
<dbReference type="SUPFAM" id="SSF49785">
    <property type="entry name" value="Galactose-binding domain-like"/>
    <property type="match status" value="1"/>
</dbReference>
<keyword evidence="4 9" id="KW-0378">Hydrolase</keyword>
<dbReference type="EMBL" id="NKHD01000028">
    <property type="protein sequence ID" value="OXT06728.1"/>
    <property type="molecule type" value="Genomic_DNA"/>
</dbReference>
<feature type="domain" description="Glycoside hydrolase family 2 immunoglobulin-like beta-sandwich" evidence="6">
    <location>
        <begin position="218"/>
        <end position="292"/>
    </location>
</feature>
<gene>
    <name evidence="9" type="ORF">CE561_09895</name>
</gene>
<dbReference type="InterPro" id="IPR036156">
    <property type="entry name" value="Beta-gal/glucu_dom_sf"/>
</dbReference>
<protein>
    <recommendedName>
        <fullName evidence="3">Beta-glucuronidase</fullName>
        <ecNumber evidence="2">3.2.1.31</ecNumber>
    </recommendedName>
</protein>
<dbReference type="Gene3D" id="2.60.120.260">
    <property type="entry name" value="Galactose-binding domain-like"/>
    <property type="match status" value="1"/>
</dbReference>
<sequence length="589" mass="69558">MRSNNYVENIHDETYERKFNIKCIDEKNMIYDSFRDKEYLNGEWNFQIDPYDTCLRSKWYEEIKYDQNGNKIPVDYEFDKWDTIKVPSCYNTQDKAYLYYEGPVIYTRRFNYENKGENRVFIKFGAVNYTAKIFLNKNYLGYHNGGSTPFYVEVTGLLNKENRLIVVADNTRKEEYVPNKNTDWFNYGGIYRDVELIRLPKTFIKEFFIFLEPRSGFKKINVYIKVDGEKTEGQAIIKIDELNIYEKINITNCEGYLSFEAKPELWSPNNPKLYDVEVFFENDSIKDKVGFREIITSGTDVYLNGEKIYLKGVSCHEESVKNGKAISDEEIIENFKIAKEMNCNFMRLAHYPHTEKAARLADELGILLWEEIPVYWAIDFSNDKTFNDAKNQLTELIKRDRNRASVIIWSIGNENNDSDERLNFMSLLVEEARKLDRTRLISAACLIDNCNLVINDRLEQYLDIIGINEYYGWYDPDLNKLEKIFKNSNIKKPVIISEFGADAKAGERGTVNDMGTEEYQLSIYKQQISLISKINYICGMSPWILYDFRCPRRTNNFQKMYNIKGLLSADKKYKKLSYYFMKSFYETLN</sequence>
<dbReference type="Gene3D" id="3.20.20.80">
    <property type="entry name" value="Glycosidases"/>
    <property type="match status" value="1"/>
</dbReference>
<evidence type="ECO:0000256" key="1">
    <source>
        <dbReference type="ARBA" id="ARBA00007401"/>
    </source>
</evidence>
<dbReference type="Proteomes" id="UP000215301">
    <property type="component" value="Unassembled WGS sequence"/>
</dbReference>